<name>A0A7C8MLH8_9PEZI</name>
<dbReference type="OrthoDB" id="3068835at2759"/>
<evidence type="ECO:0000313" key="2">
    <source>
        <dbReference type="EMBL" id="KAF2968092.1"/>
    </source>
</evidence>
<reference evidence="2 3" key="1">
    <citation type="submission" date="2019-12" db="EMBL/GenBank/DDBJ databases">
        <title>Draft genome sequence of the ascomycete Xylaria multiplex DSM 110363.</title>
        <authorList>
            <person name="Buettner E."/>
            <person name="Kellner H."/>
        </authorList>
    </citation>
    <scope>NUCLEOTIDE SEQUENCE [LARGE SCALE GENOMIC DNA]</scope>
    <source>
        <strain evidence="2 3">DSM 110363</strain>
    </source>
</reference>
<evidence type="ECO:0000313" key="3">
    <source>
        <dbReference type="Proteomes" id="UP000481858"/>
    </source>
</evidence>
<dbReference type="PANTHER" id="PTHR38887:SF1">
    <property type="entry name" value="RAS MODIFICATION PROTEIN ERF4"/>
    <property type="match status" value="1"/>
</dbReference>
<protein>
    <submittedName>
        <fullName evidence="2">Uncharacterized protein</fullName>
    </submittedName>
</protein>
<proteinExistence type="predicted"/>
<accession>A0A7C8MLH8</accession>
<organism evidence="2 3">
    <name type="scientific">Xylaria multiplex</name>
    <dbReference type="NCBI Taxonomy" id="323545"/>
    <lineage>
        <taxon>Eukaryota</taxon>
        <taxon>Fungi</taxon>
        <taxon>Dikarya</taxon>
        <taxon>Ascomycota</taxon>
        <taxon>Pezizomycotina</taxon>
        <taxon>Sordariomycetes</taxon>
        <taxon>Xylariomycetidae</taxon>
        <taxon>Xylariales</taxon>
        <taxon>Xylariaceae</taxon>
        <taxon>Xylaria</taxon>
    </lineage>
</organism>
<dbReference type="InParanoid" id="A0A7C8MLH8"/>
<dbReference type="EMBL" id="WUBL01000057">
    <property type="protein sequence ID" value="KAF2968092.1"/>
    <property type="molecule type" value="Genomic_DNA"/>
</dbReference>
<dbReference type="InterPro" id="IPR053221">
    <property type="entry name" value="Burnettramic_acid_biosynth"/>
</dbReference>
<evidence type="ECO:0000256" key="1">
    <source>
        <dbReference type="SAM" id="MobiDB-lite"/>
    </source>
</evidence>
<keyword evidence="3" id="KW-1185">Reference proteome</keyword>
<dbReference type="AlphaFoldDB" id="A0A7C8MLH8"/>
<feature type="region of interest" description="Disordered" evidence="1">
    <location>
        <begin position="1"/>
        <end position="49"/>
    </location>
</feature>
<dbReference type="PANTHER" id="PTHR38887">
    <property type="entry name" value="CHROMOSOME 21, WHOLE GENOME SHOTGUN SEQUENCE"/>
    <property type="match status" value="1"/>
</dbReference>
<dbReference type="Proteomes" id="UP000481858">
    <property type="component" value="Unassembled WGS sequence"/>
</dbReference>
<gene>
    <name evidence="2" type="ORF">GQX73_g5505</name>
</gene>
<comment type="caution">
    <text evidence="2">The sequence shown here is derived from an EMBL/GenBank/DDBJ whole genome shotgun (WGS) entry which is preliminary data.</text>
</comment>
<sequence>MQDAGSHYCQNQSDPPPRYTEYASERPRPHPTTLSGEQRLGLSHSHDGLASANDQAMYGQGSIQQIGESSQRLRKPVVIPATAASLGSPFLRAYPPSLEAFQISRGEFLDILDGLNRVAVRNPPLRALGLVGEVLEVVPLATAQTVGLAVNAAAQLGTFALSKGATEVYLSKMNKEIFAPRGLKMEIAKLEAMARINKLPILDAAGGIRSDVQLQPLADVQEIQTISTAQRWLQALEPFVEPLDLESLPPINTDTNLWGRLQTAASEHERASSQKRILKK</sequence>